<gene>
    <name evidence="1" type="ORF">ME7_01537</name>
</gene>
<keyword evidence="2" id="KW-1185">Reference proteome</keyword>
<comment type="caution">
    <text evidence="1">The sequence shown here is derived from an EMBL/GenBank/DDBJ whole genome shotgun (WGS) entry which is preliminary data.</text>
</comment>
<dbReference type="HOGENOM" id="CLU_2913115_0_0_5"/>
<sequence length="61" mass="7071">MHGTNFIMWCFMKEYGGHSGEGVFIEFSGKNHMKWKLNGMSSNEKLDYLATDFGRNSHPLR</sequence>
<dbReference type="AlphaFoldDB" id="J0PP64"/>
<reference evidence="1 2" key="1">
    <citation type="submission" date="2012-03" db="EMBL/GenBank/DDBJ databases">
        <title>The Genome Sequence of Bartonella birtlesii LL-WM9.</title>
        <authorList>
            <consortium name="The Broad Institute Genome Sequencing Platform"/>
            <consortium name="The Broad Institute Genome Sequencing Center for Infectious Disease"/>
            <person name="Feldgarden M."/>
            <person name="Kirby J."/>
            <person name="Kosoy M."/>
            <person name="Birtles R."/>
            <person name="Probert W.S."/>
            <person name="Chiaraviglio L."/>
            <person name="Young S.K."/>
            <person name="Zeng Q."/>
            <person name="Gargeya S."/>
            <person name="Fitzgerald M."/>
            <person name="Haas B."/>
            <person name="Abouelleil A."/>
            <person name="Alvarado L."/>
            <person name="Arachchi H.M."/>
            <person name="Berlin A."/>
            <person name="Chapman S.B."/>
            <person name="Gearin G."/>
            <person name="Goldberg J."/>
            <person name="Griggs A."/>
            <person name="Gujja S."/>
            <person name="Hansen M."/>
            <person name="Heiman D."/>
            <person name="Howarth C."/>
            <person name="Larimer J."/>
            <person name="Lui A."/>
            <person name="MacDonald P.J.P."/>
            <person name="McCowen C."/>
            <person name="Montmayeur A."/>
            <person name="Murphy C."/>
            <person name="Neiman D."/>
            <person name="Pearson M."/>
            <person name="Priest M."/>
            <person name="Roberts A."/>
            <person name="Saif S."/>
            <person name="Shea T."/>
            <person name="Sisk P."/>
            <person name="Stolte C."/>
            <person name="Sykes S."/>
            <person name="Wortman J."/>
            <person name="Nusbaum C."/>
            <person name="Birren B."/>
        </authorList>
    </citation>
    <scope>NUCLEOTIDE SEQUENCE [LARGE SCALE GENOMIC DNA]</scope>
    <source>
        <strain evidence="1 2">LL-WM9</strain>
    </source>
</reference>
<evidence type="ECO:0000313" key="2">
    <source>
        <dbReference type="Proteomes" id="UP000008748"/>
    </source>
</evidence>
<organism evidence="1 2">
    <name type="scientific">Bartonella birtlesii LL-WM9</name>
    <dbReference type="NCBI Taxonomy" id="1094552"/>
    <lineage>
        <taxon>Bacteria</taxon>
        <taxon>Pseudomonadati</taxon>
        <taxon>Pseudomonadota</taxon>
        <taxon>Alphaproteobacteria</taxon>
        <taxon>Hyphomicrobiales</taxon>
        <taxon>Bartonellaceae</taxon>
        <taxon>Bartonella</taxon>
    </lineage>
</organism>
<dbReference type="EMBL" id="AIMC01000045">
    <property type="protein sequence ID" value="EJF74261.1"/>
    <property type="molecule type" value="Genomic_DNA"/>
</dbReference>
<dbReference type="Proteomes" id="UP000008748">
    <property type="component" value="Unassembled WGS sequence"/>
</dbReference>
<protein>
    <submittedName>
        <fullName evidence="1">Uncharacterized protein</fullName>
    </submittedName>
</protein>
<dbReference type="PATRIC" id="fig|1094552.3.peg.1719"/>
<accession>J0PP64</accession>
<name>J0PP64_9HYPH</name>
<evidence type="ECO:0000313" key="1">
    <source>
        <dbReference type="EMBL" id="EJF74261.1"/>
    </source>
</evidence>
<proteinExistence type="predicted"/>